<comment type="similarity">
    <text evidence="1">Belongs to the transposase 7 family.</text>
</comment>
<keyword evidence="4" id="KW-0233">DNA recombination</keyword>
<name>A0ABD6Z4G5_ENTCA</name>
<keyword evidence="3" id="KW-0238">DNA-binding</keyword>
<evidence type="ECO:0000313" key="9">
    <source>
        <dbReference type="EMBL" id="QGN31415.1"/>
    </source>
</evidence>
<evidence type="ECO:0000313" key="7">
    <source>
        <dbReference type="EMBL" id="QGN31329.1"/>
    </source>
</evidence>
<evidence type="ECO:0000259" key="6">
    <source>
        <dbReference type="Pfam" id="PF13700"/>
    </source>
</evidence>
<dbReference type="Pfam" id="PF13700">
    <property type="entry name" value="DUF4158"/>
    <property type="match status" value="1"/>
</dbReference>
<geneLocation type="plasmid" evidence="10 11">
    <name>unnamed3</name>
</geneLocation>
<reference evidence="7 11" key="1">
    <citation type="submission" date="2019-11" db="EMBL/GenBank/DDBJ databases">
        <title>Detection and genome characteristic of a blood enterococcus casselifavus isolate from Zhengzhou,china.</title>
        <authorList>
            <person name="Wen P."/>
        </authorList>
    </citation>
    <scope>NUCLEOTIDE SEQUENCE [LARGE SCALE GENOMIC DNA]</scope>
    <source>
        <strain evidence="7 11">EC291</strain>
        <plasmid evidence="7 11">unnamed1</plasmid>
        <plasmid evidence="8 11">unnamed2</plasmid>
        <plasmid evidence="10 11">unnamed3</plasmid>
    </source>
</reference>
<evidence type="ECO:0000259" key="5">
    <source>
        <dbReference type="Pfam" id="PF01526"/>
    </source>
</evidence>
<sequence>MDEIKSNKKAFGIYLGEPSTEQLNQFFYLHEKDLELMETIRRPATRLGFALQLVSLRFLGTFILDLTNIPPNILSYVATQLNIDPGEIIYYSRRQTRYQHTKLIKAHYGYQDFNQPEIETYLANWLLNRALYTTESSDMLFDMLLKKCLDEKIVLPGITTFSRFVASAVEKAEEHLYRQLSLVPTEDERKRLLNLLELIGTPVYGATIKMDILRTPLADDSHKEISRGFDRLKQFQAFSTEKWKMESIPEGKIKVLANYAFKAKAQLIQRMSEQKKLALLVAFVFIYKRKAMDEQILALSNFFETVFRRAKNKESKERLRTIKDLDRAASTLSDIVDLVMSSLSDTNELSLRDRILEKYSEENVSEAVSQVRLLVKNDREPIAISELLNTYRKFRKFIPDILTTLTLTFDSNDYGNNCKELWTFINNRFPKPITHKMFGAIEHTLPKKWIYYIHEYPEQTNKCVLIAAVELLIQSLKRHDVYIPQSVLYNNPMDCLIDEKTWVQQKYVLLEQLDLPSSANEMSLWLKNDLELSYKEALNRWPASKMARIENAGRLVVSRLKKTYEKKEDKSFRRRIQQLLPKIDLSDLLLEVNQQLNLTQSFNHLSDKDTKMKDLDISLLAVLLSESCNIGFSPVSKEGFDSLKYDRLVYVNHHYIRVDTLSGANQKIIHAHRKLATSKIWGDGHMASADGIRYITPQRSLYSRSNPKYFGRGRGITFYNFVSDQYIGFHGMVVSGTLRDSLYLLEGFLNQPSELTPNQIMTDTAGYSDMIFGLFGLLGFQFSPRIANDKGTKLWRIDANAHYGELDTLSQNSINMELIYTHWEDILRVAGSLKSGKVNATELTKSLQRNGQPTPLGKAITEYGKVYKTKHQLRYISDEIYARQILEQLNKGEARHALCRNIFYGRKGKIYQTYYDGMEEQLNALGLVTNAIIYWNSLYLEKVFEQMKAEGFDCSEEMIRRQSPLISDHINFVGKYTFRYEDELSNGKLRPLNVEEF</sequence>
<feature type="domain" description="Tn3 transposase DDE" evidence="5">
    <location>
        <begin position="587"/>
        <end position="976"/>
    </location>
</feature>
<evidence type="ECO:0000313" key="8">
    <source>
        <dbReference type="EMBL" id="QGN31366.1"/>
    </source>
</evidence>
<dbReference type="GO" id="GO:0032196">
    <property type="term" value="P:transposition"/>
    <property type="evidence" value="ECO:0007669"/>
    <property type="project" value="UniProtKB-KW"/>
</dbReference>
<dbReference type="EMBL" id="CP046126">
    <property type="protein sequence ID" value="QGN31451.1"/>
    <property type="molecule type" value="Genomic_DNA"/>
</dbReference>
<organism evidence="7 11">
    <name type="scientific">Enterococcus casseliflavus</name>
    <name type="common">Enterococcus flavescens</name>
    <dbReference type="NCBI Taxonomy" id="37734"/>
    <lineage>
        <taxon>Bacteria</taxon>
        <taxon>Bacillati</taxon>
        <taxon>Bacillota</taxon>
        <taxon>Bacilli</taxon>
        <taxon>Lactobacillales</taxon>
        <taxon>Enterococcaceae</taxon>
        <taxon>Enterococcus</taxon>
    </lineage>
</organism>
<dbReference type="EMBL" id="CP046124">
    <property type="protein sequence ID" value="QGN31329.1"/>
    <property type="molecule type" value="Genomic_DNA"/>
</dbReference>
<keyword evidence="2" id="KW-0815">Transposition</keyword>
<evidence type="ECO:0000256" key="1">
    <source>
        <dbReference type="ARBA" id="ARBA00009402"/>
    </source>
</evidence>
<gene>
    <name evidence="7" type="ORF">GFU50_17675</name>
    <name evidence="8" type="ORF">GFU50_17940</name>
    <name evidence="9" type="ORF">GFU50_18205</name>
    <name evidence="10" type="ORF">GFU50_18380</name>
</gene>
<geneLocation type="plasmid" evidence="7 11">
    <name>unnamed1</name>
</geneLocation>
<dbReference type="InterPro" id="IPR025296">
    <property type="entry name" value="DUF4158"/>
</dbReference>
<geneLocation type="plasmid" evidence="8 11">
    <name>unnamed2</name>
</geneLocation>
<keyword evidence="7" id="KW-0614">Plasmid</keyword>
<dbReference type="Pfam" id="PF01526">
    <property type="entry name" value="DDE_Tnp_Tn3"/>
    <property type="match status" value="1"/>
</dbReference>
<dbReference type="NCBIfam" id="NF033527">
    <property type="entry name" value="transpos_Tn3"/>
    <property type="match status" value="1"/>
</dbReference>
<dbReference type="RefSeq" id="WP_016249870.1">
    <property type="nucleotide sequence ID" value="NZ_CP046124.1"/>
</dbReference>
<accession>A0ABD6Z4G5</accession>
<evidence type="ECO:0000313" key="11">
    <source>
        <dbReference type="Proteomes" id="UP000422837"/>
    </source>
</evidence>
<dbReference type="GO" id="GO:0003677">
    <property type="term" value="F:DNA binding"/>
    <property type="evidence" value="ECO:0007669"/>
    <property type="project" value="UniProtKB-KW"/>
</dbReference>
<evidence type="ECO:0000256" key="4">
    <source>
        <dbReference type="ARBA" id="ARBA00023172"/>
    </source>
</evidence>
<dbReference type="InterPro" id="IPR047653">
    <property type="entry name" value="Tn3-like_transpos"/>
</dbReference>
<dbReference type="Proteomes" id="UP000422837">
    <property type="component" value="Plasmid unnamed2"/>
</dbReference>
<dbReference type="InterPro" id="IPR002513">
    <property type="entry name" value="Tn3_Tnp_DDE_dom"/>
</dbReference>
<feature type="domain" description="DUF4158" evidence="6">
    <location>
        <begin position="12"/>
        <end position="168"/>
    </location>
</feature>
<dbReference type="EMBL" id="CP046125">
    <property type="protein sequence ID" value="QGN31415.1"/>
    <property type="molecule type" value="Genomic_DNA"/>
</dbReference>
<proteinExistence type="inferred from homology"/>
<protein>
    <submittedName>
        <fullName evidence="7">Tn3 family transposase</fullName>
    </submittedName>
</protein>
<evidence type="ECO:0000313" key="10">
    <source>
        <dbReference type="EMBL" id="QGN31451.1"/>
    </source>
</evidence>
<dbReference type="GO" id="GO:0006310">
    <property type="term" value="P:DNA recombination"/>
    <property type="evidence" value="ECO:0007669"/>
    <property type="project" value="UniProtKB-KW"/>
</dbReference>
<dbReference type="Proteomes" id="UP000422837">
    <property type="component" value="Plasmid unnamed1"/>
</dbReference>
<dbReference type="AlphaFoldDB" id="A0ABD6Z4G5"/>
<dbReference type="Proteomes" id="UP000422837">
    <property type="component" value="Plasmid unnamed3"/>
</dbReference>
<evidence type="ECO:0000256" key="2">
    <source>
        <dbReference type="ARBA" id="ARBA00022578"/>
    </source>
</evidence>
<dbReference type="EMBL" id="CP046125">
    <property type="protein sequence ID" value="QGN31366.1"/>
    <property type="molecule type" value="Genomic_DNA"/>
</dbReference>
<evidence type="ECO:0000256" key="3">
    <source>
        <dbReference type="ARBA" id="ARBA00023125"/>
    </source>
</evidence>